<evidence type="ECO:0000313" key="2">
    <source>
        <dbReference type="EMBL" id="KAG2526253.1"/>
    </source>
</evidence>
<evidence type="ECO:0000313" key="4">
    <source>
        <dbReference type="EMBL" id="RLN32237.1"/>
    </source>
</evidence>
<evidence type="ECO:0000313" key="6">
    <source>
        <dbReference type="Proteomes" id="UP000285624"/>
    </source>
</evidence>
<gene>
    <name evidence="4" type="ORF">BBI17_004342</name>
    <name evidence="5" type="ORF">BBO99_00001198</name>
    <name evidence="2" type="ORF">JM16_002082</name>
    <name evidence="3" type="ORF">JM18_002187</name>
</gene>
<organism evidence="4 7">
    <name type="scientific">Phytophthora kernoviae</name>
    <dbReference type="NCBI Taxonomy" id="325452"/>
    <lineage>
        <taxon>Eukaryota</taxon>
        <taxon>Sar</taxon>
        <taxon>Stramenopiles</taxon>
        <taxon>Oomycota</taxon>
        <taxon>Peronosporomycetes</taxon>
        <taxon>Peronosporales</taxon>
        <taxon>Peronosporaceae</taxon>
        <taxon>Phytophthora</taxon>
    </lineage>
</organism>
<reference evidence="2" key="1">
    <citation type="journal article" date="2015" name="Genom Data">
        <title>Genome sequences of six Phytophthora species associated with forests in New Zealand.</title>
        <authorList>
            <person name="Studholme D.J."/>
            <person name="McDougal R.L."/>
            <person name="Sambles C."/>
            <person name="Hansen E."/>
            <person name="Hardy G."/>
            <person name="Grant M."/>
            <person name="Ganley R.J."/>
            <person name="Williams N.M."/>
        </authorList>
    </citation>
    <scope>NUCLEOTIDE SEQUENCE</scope>
    <source>
        <strain evidence="2">NZFS 2646</strain>
        <strain evidence="3">NZFS 3630</strain>
    </source>
</reference>
<comment type="caution">
    <text evidence="4">The sequence shown here is derived from an EMBL/GenBank/DDBJ whole genome shotgun (WGS) entry which is preliminary data.</text>
</comment>
<reference evidence="2" key="3">
    <citation type="submission" date="2020-06" db="EMBL/GenBank/DDBJ databases">
        <authorList>
            <person name="Studholme D.J."/>
        </authorList>
    </citation>
    <scope>NUCLEOTIDE SEQUENCE</scope>
    <source>
        <strain evidence="2">NZFS 2646</strain>
        <strain evidence="3">NZFS 3630</strain>
    </source>
</reference>
<sequence>METALMSFQEAAPQSTRLPVGSLAKQAARSGRLSQVQARSFAFRTRRNDGDDDSFRGRRRRKDEDVEPQEDGDLYDPYREYMETTGERGYREFNPDKVESQDFRKEWEEPQKMMEDKSWPATSGTDLFVDLLNIPIEPPTGKTLDKILKESFARMGHTSNIDDIKLPEMEVEVPADHPDREALEIMKLSMMNNGRLKMDDKNDLLKSIIDELNHLRNDKTKLFKGLDNEEEKSKKSKN</sequence>
<feature type="region of interest" description="Disordered" evidence="1">
    <location>
        <begin position="1"/>
        <end position="77"/>
    </location>
</feature>
<dbReference type="Proteomes" id="UP000785171">
    <property type="component" value="Unassembled WGS sequence"/>
</dbReference>
<feature type="compositionally biased region" description="Acidic residues" evidence="1">
    <location>
        <begin position="65"/>
        <end position="74"/>
    </location>
</feature>
<feature type="compositionally biased region" description="Basic and acidic residues" evidence="1">
    <location>
        <begin position="46"/>
        <end position="56"/>
    </location>
</feature>
<name>A0A3R7J787_9STRA</name>
<reference evidence="6 7" key="2">
    <citation type="submission" date="2018-07" db="EMBL/GenBank/DDBJ databases">
        <title>Genome sequencing of oomycete isolates from Chile give support for New Zealand origin for Phytophthora kernoviae and make available the first Nothophytophthora sp. genome.</title>
        <authorList>
            <person name="Studholme D.J."/>
            <person name="Sanfuentes E."/>
            <person name="Panda P."/>
            <person name="Hill R."/>
            <person name="Sambles C."/>
            <person name="Grant M."/>
            <person name="Williams N.M."/>
            <person name="Mcdougal R.L."/>
        </authorList>
    </citation>
    <scope>NUCLEOTIDE SEQUENCE [LARGE SCALE GENOMIC DNA]</scope>
    <source>
        <strain evidence="4">Chile2</strain>
        <strain evidence="5">Chile4</strain>
    </source>
</reference>
<dbReference type="EMBL" id="MAYM02000856">
    <property type="protein sequence ID" value="RLN32237.1"/>
    <property type="molecule type" value="Genomic_DNA"/>
</dbReference>
<keyword evidence="6" id="KW-1185">Reference proteome</keyword>
<dbReference type="EMBL" id="MBDN02000017">
    <property type="protein sequence ID" value="RLN84569.1"/>
    <property type="molecule type" value="Genomic_DNA"/>
</dbReference>
<evidence type="ECO:0000256" key="1">
    <source>
        <dbReference type="SAM" id="MobiDB-lite"/>
    </source>
</evidence>
<protein>
    <submittedName>
        <fullName evidence="4">Uncharacterized protein</fullName>
    </submittedName>
</protein>
<dbReference type="EMBL" id="JPWU03000072">
    <property type="protein sequence ID" value="KAG2527783.1"/>
    <property type="molecule type" value="Genomic_DNA"/>
</dbReference>
<dbReference type="AlphaFoldDB" id="A0A3R7J787"/>
<evidence type="ECO:0000313" key="7">
    <source>
        <dbReference type="Proteomes" id="UP000285883"/>
    </source>
</evidence>
<evidence type="ECO:0000313" key="5">
    <source>
        <dbReference type="EMBL" id="RLN84569.1"/>
    </source>
</evidence>
<evidence type="ECO:0000313" key="3">
    <source>
        <dbReference type="EMBL" id="KAG2527783.1"/>
    </source>
</evidence>
<accession>A0A3R7J787</accession>
<dbReference type="Proteomes" id="UP000792063">
    <property type="component" value="Unassembled WGS sequence"/>
</dbReference>
<dbReference type="Proteomes" id="UP000285883">
    <property type="component" value="Unassembled WGS sequence"/>
</dbReference>
<dbReference type="EMBL" id="JPWV03000078">
    <property type="protein sequence ID" value="KAG2526253.1"/>
    <property type="molecule type" value="Genomic_DNA"/>
</dbReference>
<dbReference type="Proteomes" id="UP000285624">
    <property type="component" value="Unassembled WGS sequence"/>
</dbReference>
<proteinExistence type="predicted"/>